<dbReference type="PROSITE" id="PS50227">
    <property type="entry name" value="G_PROTEIN_RECEP_F2_3"/>
    <property type="match status" value="1"/>
</dbReference>
<evidence type="ECO:0000313" key="18">
    <source>
        <dbReference type="Proteomes" id="UP000001554"/>
    </source>
</evidence>
<feature type="transmembrane region" description="Helical" evidence="14">
    <location>
        <begin position="613"/>
        <end position="633"/>
    </location>
</feature>
<dbReference type="Gene3D" id="1.20.1070.10">
    <property type="entry name" value="Rhodopsin 7-helix transmembrane proteins"/>
    <property type="match status" value="1"/>
</dbReference>
<accession>A0A9J7N1K2</accession>
<dbReference type="SMART" id="SM00013">
    <property type="entry name" value="LRRNT"/>
    <property type="match status" value="1"/>
</dbReference>
<keyword evidence="4 14" id="KW-0812">Transmembrane</keyword>
<dbReference type="KEGG" id="bfo:118423075"/>
<dbReference type="Gene3D" id="2.60.220.50">
    <property type="match status" value="1"/>
</dbReference>
<dbReference type="InterPro" id="IPR000372">
    <property type="entry name" value="LRRNT"/>
</dbReference>
<feature type="transmembrane region" description="Helical" evidence="14">
    <location>
        <begin position="797"/>
        <end position="819"/>
    </location>
</feature>
<evidence type="ECO:0000256" key="13">
    <source>
        <dbReference type="SAM" id="MobiDB-lite"/>
    </source>
</evidence>
<dbReference type="GO" id="GO:0007166">
    <property type="term" value="P:cell surface receptor signaling pathway"/>
    <property type="evidence" value="ECO:0007669"/>
    <property type="project" value="InterPro"/>
</dbReference>
<dbReference type="PANTHER" id="PTHR45692:SF1">
    <property type="entry name" value="G-PROTEIN COUPLED RECEPTORS FAMILY 2 PROFILE 2 DOMAIN-CONTAINING PROTEIN"/>
    <property type="match status" value="1"/>
</dbReference>
<dbReference type="SUPFAM" id="SSF81321">
    <property type="entry name" value="Family A G protein-coupled receptor-like"/>
    <property type="match status" value="1"/>
</dbReference>
<evidence type="ECO:0000256" key="10">
    <source>
        <dbReference type="ARBA" id="ARBA00023170"/>
    </source>
</evidence>
<dbReference type="Pfam" id="PF01825">
    <property type="entry name" value="GPS"/>
    <property type="match status" value="1"/>
</dbReference>
<dbReference type="AlphaFoldDB" id="A0A9J7N1K2"/>
<evidence type="ECO:0000259" key="16">
    <source>
        <dbReference type="PROSITE" id="PS50227"/>
    </source>
</evidence>
<dbReference type="InterPro" id="IPR017983">
    <property type="entry name" value="GPCR_2_secretin-like_CS"/>
</dbReference>
<evidence type="ECO:0000256" key="14">
    <source>
        <dbReference type="SAM" id="Phobius"/>
    </source>
</evidence>
<feature type="transmembrane region" description="Helical" evidence="14">
    <location>
        <begin position="578"/>
        <end position="601"/>
    </location>
</feature>
<dbReference type="SMART" id="SM00082">
    <property type="entry name" value="LRRCT"/>
    <property type="match status" value="1"/>
</dbReference>
<dbReference type="SMART" id="SM00303">
    <property type="entry name" value="GPS"/>
    <property type="match status" value="1"/>
</dbReference>
<evidence type="ECO:0000256" key="9">
    <source>
        <dbReference type="ARBA" id="ARBA00023157"/>
    </source>
</evidence>
<gene>
    <name evidence="19" type="primary">LOC118423075</name>
</gene>
<name>A0A9J7N1K2_BRAFL</name>
<keyword evidence="3" id="KW-0433">Leucine-rich repeat</keyword>
<keyword evidence="8 14" id="KW-0472">Membrane</keyword>
<feature type="domain" description="GAIN-B" evidence="15">
    <location>
        <begin position="411"/>
        <end position="565"/>
    </location>
</feature>
<feature type="transmembrane region" description="Helical" evidence="14">
    <location>
        <begin position="645"/>
        <end position="670"/>
    </location>
</feature>
<feature type="compositionally biased region" description="Polar residues" evidence="13">
    <location>
        <begin position="901"/>
        <end position="910"/>
    </location>
</feature>
<reference evidence="19" key="2">
    <citation type="submission" date="2025-08" db="UniProtKB">
        <authorList>
            <consortium name="RefSeq"/>
        </authorList>
    </citation>
    <scope>IDENTIFICATION</scope>
    <source>
        <strain evidence="19">S238N-H82</strain>
        <tissue evidence="19">Testes</tissue>
    </source>
</reference>
<evidence type="ECO:0000256" key="4">
    <source>
        <dbReference type="ARBA" id="ARBA00022692"/>
    </source>
</evidence>
<dbReference type="PROSITE" id="PS00650">
    <property type="entry name" value="G_PROTEIN_RECEP_F2_2"/>
    <property type="match status" value="1"/>
</dbReference>
<feature type="transmembrane region" description="Helical" evidence="14">
    <location>
        <begin position="724"/>
        <end position="750"/>
    </location>
</feature>
<evidence type="ECO:0000256" key="5">
    <source>
        <dbReference type="ARBA" id="ARBA00022729"/>
    </source>
</evidence>
<keyword evidence="5" id="KW-0732">Signal</keyword>
<organism evidence="18 19">
    <name type="scientific">Branchiostoma floridae</name>
    <name type="common">Florida lancelet</name>
    <name type="synonym">Amphioxus</name>
    <dbReference type="NCBI Taxonomy" id="7739"/>
    <lineage>
        <taxon>Eukaryota</taxon>
        <taxon>Metazoa</taxon>
        <taxon>Chordata</taxon>
        <taxon>Cephalochordata</taxon>
        <taxon>Leptocardii</taxon>
        <taxon>Amphioxiformes</taxon>
        <taxon>Branchiostomatidae</taxon>
        <taxon>Branchiostoma</taxon>
    </lineage>
</organism>
<dbReference type="Gene3D" id="3.80.10.10">
    <property type="entry name" value="Ribonuclease Inhibitor"/>
    <property type="match status" value="2"/>
</dbReference>
<keyword evidence="18" id="KW-1185">Reference proteome</keyword>
<dbReference type="InterPro" id="IPR001879">
    <property type="entry name" value="GPCR_2_extracellular_dom"/>
</dbReference>
<dbReference type="GO" id="GO:0016020">
    <property type="term" value="C:membrane"/>
    <property type="evidence" value="ECO:0007669"/>
    <property type="project" value="UniProtKB-SubCell"/>
</dbReference>
<dbReference type="PROSITE" id="PS50221">
    <property type="entry name" value="GAIN_B"/>
    <property type="match status" value="1"/>
</dbReference>
<keyword evidence="11" id="KW-0325">Glycoprotein</keyword>
<feature type="compositionally biased region" description="Polar residues" evidence="13">
    <location>
        <begin position="843"/>
        <end position="858"/>
    </location>
</feature>
<evidence type="ECO:0000256" key="8">
    <source>
        <dbReference type="ARBA" id="ARBA00023136"/>
    </source>
</evidence>
<dbReference type="GeneID" id="118423075"/>
<dbReference type="CDD" id="cd15040">
    <property type="entry name" value="7tmB2_Adhesion"/>
    <property type="match status" value="1"/>
</dbReference>
<evidence type="ECO:0000256" key="12">
    <source>
        <dbReference type="ARBA" id="ARBA00023224"/>
    </source>
</evidence>
<dbReference type="InterPro" id="IPR046338">
    <property type="entry name" value="GAIN_dom_sf"/>
</dbReference>
<keyword evidence="12" id="KW-0807">Transducer</keyword>
<dbReference type="OrthoDB" id="5961629at2759"/>
<keyword evidence="6 14" id="KW-1133">Transmembrane helix</keyword>
<keyword evidence="10" id="KW-0675">Receptor</keyword>
<dbReference type="InterPro" id="IPR000832">
    <property type="entry name" value="GPCR_2_secretin-like"/>
</dbReference>
<dbReference type="InterPro" id="IPR017981">
    <property type="entry name" value="GPCR_2-like_7TM"/>
</dbReference>
<feature type="region of interest" description="Disordered" evidence="13">
    <location>
        <begin position="838"/>
        <end position="861"/>
    </location>
</feature>
<evidence type="ECO:0000256" key="6">
    <source>
        <dbReference type="ARBA" id="ARBA00022989"/>
    </source>
</evidence>
<feature type="transmembrane region" description="Helical" evidence="14">
    <location>
        <begin position="682"/>
        <end position="704"/>
    </location>
</feature>
<keyword evidence="7" id="KW-0297">G-protein coupled receptor</keyword>
<feature type="domain" description="G-protein coupled receptors family 2 profile 1" evidence="16">
    <location>
        <begin position="187"/>
        <end position="270"/>
    </location>
</feature>
<feature type="transmembrane region" description="Helical" evidence="14">
    <location>
        <begin position="771"/>
        <end position="791"/>
    </location>
</feature>
<dbReference type="InterPro" id="IPR036445">
    <property type="entry name" value="GPCR_2_extracell_dom_sf"/>
</dbReference>
<comment type="similarity">
    <text evidence="2">Belongs to the G-protein coupled receptor 2 family. Adhesion G-protein coupled receptor (ADGR) subfamily.</text>
</comment>
<evidence type="ECO:0000313" key="19">
    <source>
        <dbReference type="RefSeq" id="XP_035686930.1"/>
    </source>
</evidence>
<dbReference type="RefSeq" id="XP_035686930.1">
    <property type="nucleotide sequence ID" value="XM_035831037.1"/>
</dbReference>
<evidence type="ECO:0000256" key="3">
    <source>
        <dbReference type="ARBA" id="ARBA00022614"/>
    </source>
</evidence>
<dbReference type="FunFam" id="1.20.1070.10:FF:000058">
    <property type="entry name" value="Adhesion G protein-coupled receptor F5"/>
    <property type="match status" value="1"/>
</dbReference>
<evidence type="ECO:0000259" key="15">
    <source>
        <dbReference type="PROSITE" id="PS50221"/>
    </source>
</evidence>
<dbReference type="Pfam" id="PF00002">
    <property type="entry name" value="7tm_2"/>
    <property type="match status" value="1"/>
</dbReference>
<evidence type="ECO:0000256" key="7">
    <source>
        <dbReference type="ARBA" id="ARBA00023040"/>
    </source>
</evidence>
<feature type="domain" description="G-protein coupled receptors family 2 profile 2" evidence="17">
    <location>
        <begin position="576"/>
        <end position="820"/>
    </location>
</feature>
<dbReference type="InterPro" id="IPR032675">
    <property type="entry name" value="LRR_dom_sf"/>
</dbReference>
<feature type="region of interest" description="Disordered" evidence="13">
    <location>
        <begin position="883"/>
        <end position="912"/>
    </location>
</feature>
<dbReference type="PRINTS" id="PR00249">
    <property type="entry name" value="GPCRSECRETIN"/>
</dbReference>
<comment type="subcellular location">
    <subcellularLocation>
        <location evidence="1">Membrane</location>
        <topology evidence="1">Multi-pass membrane protein</topology>
    </subcellularLocation>
</comment>
<reference evidence="18" key="1">
    <citation type="journal article" date="2020" name="Nat. Ecol. Evol.">
        <title>Deeply conserved synteny resolves early events in vertebrate evolution.</title>
        <authorList>
            <person name="Simakov O."/>
            <person name="Marletaz F."/>
            <person name="Yue J.X."/>
            <person name="O'Connell B."/>
            <person name="Jenkins J."/>
            <person name="Brandt A."/>
            <person name="Calef R."/>
            <person name="Tung C.H."/>
            <person name="Huang T.K."/>
            <person name="Schmutz J."/>
            <person name="Satoh N."/>
            <person name="Yu J.K."/>
            <person name="Putnam N.H."/>
            <person name="Green R.E."/>
            <person name="Rokhsar D.S."/>
        </authorList>
    </citation>
    <scope>NUCLEOTIDE SEQUENCE [LARGE SCALE GENOMIC DNA]</scope>
    <source>
        <strain evidence="18">S238N-H82</strain>
    </source>
</reference>
<dbReference type="InterPro" id="IPR057244">
    <property type="entry name" value="GAIN_B"/>
</dbReference>
<dbReference type="GO" id="GO:0004930">
    <property type="term" value="F:G protein-coupled receptor activity"/>
    <property type="evidence" value="ECO:0007669"/>
    <property type="project" value="UniProtKB-KW"/>
</dbReference>
<dbReference type="Proteomes" id="UP000001554">
    <property type="component" value="Chromosome 9"/>
</dbReference>
<feature type="region of interest" description="Disordered" evidence="13">
    <location>
        <begin position="936"/>
        <end position="967"/>
    </location>
</feature>
<dbReference type="InterPro" id="IPR000483">
    <property type="entry name" value="Cys-rich_flank_reg_C"/>
</dbReference>
<sequence length="967" mass="106588">MTKVHIREERTVDFKFLMISSTMPRALRLSTVYLLLGMLAVMVRRGEAVDACDVCDCSDPTNIDCQDRDLEEVPTNFPQEAQAIILSNNRISRVPLTAFRDLSDLLFIYLHSNALTTLEEGTFDDIPNLIEVYMRDNPFYCDCNLRWLAVWFQTTAGRDILKDDPQCLSPGNLNGQSLTSVSVQDMICPTTAAPPVTEAPTEAPATPALNTWCPEEESVLFTWPRTFIDTTARVACPEGGGTAIRQCAWGSPDEGASWSVPNVTACFSDRVTQRLSELAYLPPDRVLDNIDELQTWTSWAEQFTLIDTALAAKTLATLSATPTLDTQQCSTTLRCISNLMQADEQQLMEAQRMYNSVSKLMSVIEPVTFNTVFDGDTFVTTAGDIAIGLGAFQTVQFPGAAFVQQSTDGRRSYQSDQEFEIFLNANVSDGDLLGFSSIKLPTTLLDRVILSEHPTVQFTFYRSGKMFDLVSQADGNSSFSMMKLQVPIISATVGGMHVSNLYDPVQVNFRRLITTGTPVCVFWDTSINDWSREGCQLASDQNDIITCECNHLTNFAVLMDIYGNIDNISDADLTALMIISYVGCAISMLGIAATLLTYSLFRKLRRDNPTKILMNLCLALLLAILFFVCSGPAHNSGSRGACVTVAVFLHYFLLTSMAWMGLEALNLYLAIMKVFNTYYRHFMLKFCIAGWGSPAVIVAITLAVNVENYTQYGGICWLQPNAFYGAFLTPVCLVLILNCVMFGLVIRQLVGGAANEFKKADKVETTTKLRGAIGLVILLGLTWVLAIFAIAEASLTFSYLFAIVNSLQGMFIFVFHCVLKKDVQNHWKTILPCGPKGRPGTPSAWTGSKSMSTPSQLHRSSRVSDINIKAFHAMTIEDADQIDDFNSIGQGGSDNADDVSESGSRPTTASGIRLDTSFRNIDFQAYSHPPITDYCNPPSPIPEASRECSDESTSVYDIETINDISEA</sequence>
<keyword evidence="9" id="KW-1015">Disulfide bond</keyword>
<dbReference type="Pfam" id="PF13855">
    <property type="entry name" value="LRR_8"/>
    <property type="match status" value="1"/>
</dbReference>
<evidence type="ECO:0000256" key="1">
    <source>
        <dbReference type="ARBA" id="ARBA00004141"/>
    </source>
</evidence>
<dbReference type="PROSITE" id="PS50261">
    <property type="entry name" value="G_PROTEIN_RECEP_F2_4"/>
    <property type="match status" value="1"/>
</dbReference>
<protein>
    <submittedName>
        <fullName evidence="19">Adhesion G-protein coupled receptor G6-like isoform X1</fullName>
    </submittedName>
</protein>
<proteinExistence type="inferred from homology"/>
<dbReference type="InterPro" id="IPR000203">
    <property type="entry name" value="GPS"/>
</dbReference>
<dbReference type="InterPro" id="IPR001611">
    <property type="entry name" value="Leu-rich_rpt"/>
</dbReference>
<evidence type="ECO:0000256" key="11">
    <source>
        <dbReference type="ARBA" id="ARBA00023180"/>
    </source>
</evidence>
<dbReference type="PANTHER" id="PTHR45692">
    <property type="entry name" value="G_PROTEIN_RECEP_F2_4 DOMAIN-CONTAINING PROTEIN"/>
    <property type="match status" value="1"/>
</dbReference>
<dbReference type="SUPFAM" id="SSF52058">
    <property type="entry name" value="L domain-like"/>
    <property type="match status" value="1"/>
</dbReference>
<dbReference type="Gene3D" id="4.10.1240.10">
    <property type="entry name" value="GPCR, family 2, extracellular hormone receptor domain"/>
    <property type="match status" value="1"/>
</dbReference>
<evidence type="ECO:0000256" key="2">
    <source>
        <dbReference type="ARBA" id="ARBA00007343"/>
    </source>
</evidence>
<evidence type="ECO:0000259" key="17">
    <source>
        <dbReference type="PROSITE" id="PS50261"/>
    </source>
</evidence>